<evidence type="ECO:0000313" key="3">
    <source>
        <dbReference type="EMBL" id="QDU39800.1"/>
    </source>
</evidence>
<name>A0A517ZBI7_9PLAN</name>
<keyword evidence="1" id="KW-0175">Coiled coil</keyword>
<evidence type="ECO:0000256" key="2">
    <source>
        <dbReference type="SAM" id="MobiDB-lite"/>
    </source>
</evidence>
<dbReference type="PROSITE" id="PS51257">
    <property type="entry name" value="PROKAR_LIPOPROTEIN"/>
    <property type="match status" value="1"/>
</dbReference>
<gene>
    <name evidence="3" type="ORF">Mal4_41470</name>
</gene>
<protein>
    <submittedName>
        <fullName evidence="3">Uncharacterized protein</fullName>
    </submittedName>
</protein>
<dbReference type="Proteomes" id="UP000320496">
    <property type="component" value="Chromosome"/>
</dbReference>
<keyword evidence="4" id="KW-1185">Reference proteome</keyword>
<dbReference type="OrthoDB" id="282621at2"/>
<evidence type="ECO:0000256" key="1">
    <source>
        <dbReference type="SAM" id="Coils"/>
    </source>
</evidence>
<dbReference type="KEGG" id="mri:Mal4_41470"/>
<accession>A0A517ZBI7</accession>
<dbReference type="AlphaFoldDB" id="A0A517ZBI7"/>
<feature type="compositionally biased region" description="Polar residues" evidence="2">
    <location>
        <begin position="317"/>
        <end position="327"/>
    </location>
</feature>
<proteinExistence type="predicted"/>
<dbReference type="EMBL" id="CP036275">
    <property type="protein sequence ID" value="QDU39800.1"/>
    <property type="molecule type" value="Genomic_DNA"/>
</dbReference>
<feature type="region of interest" description="Disordered" evidence="2">
    <location>
        <begin position="251"/>
        <end position="334"/>
    </location>
</feature>
<organism evidence="3 4">
    <name type="scientific">Maioricimonas rarisocia</name>
    <dbReference type="NCBI Taxonomy" id="2528026"/>
    <lineage>
        <taxon>Bacteria</taxon>
        <taxon>Pseudomonadati</taxon>
        <taxon>Planctomycetota</taxon>
        <taxon>Planctomycetia</taxon>
        <taxon>Planctomycetales</taxon>
        <taxon>Planctomycetaceae</taxon>
        <taxon>Maioricimonas</taxon>
    </lineage>
</organism>
<evidence type="ECO:0000313" key="4">
    <source>
        <dbReference type="Proteomes" id="UP000320496"/>
    </source>
</evidence>
<sequence>MSQRASNSNPPARHGRLIIAGCLVVIASSGCLRRGNVDLLEARLREQQEQLLQYEHQLTSVRSELGSARSEMEMLRRQIAQQGGSPIAPEHVSALVTVNGIQFNTLLTGGRNRDGSPGDEVLAVVITPHDEDGDLVKIGGEIEIEALDMSLPADSRQVGLWTFDAAAARERWHSGFVSAGFQFELPWNRAPASGNVIVHARLITPDGRQFDASHTVAVDPPVQLASQEVAAPPAPPAVPEERLVPEPVEIPKEWLQDASPATPATTIRGEDDTLDPVSPAPQPPARIRLDDNVAPLPGSERAPKRVSAPPAARPFPNGTQTSDSWTDATIPHLR</sequence>
<reference evidence="3 4" key="1">
    <citation type="submission" date="2019-02" db="EMBL/GenBank/DDBJ databases">
        <title>Deep-cultivation of Planctomycetes and their phenomic and genomic characterization uncovers novel biology.</title>
        <authorList>
            <person name="Wiegand S."/>
            <person name="Jogler M."/>
            <person name="Boedeker C."/>
            <person name="Pinto D."/>
            <person name="Vollmers J."/>
            <person name="Rivas-Marin E."/>
            <person name="Kohn T."/>
            <person name="Peeters S.H."/>
            <person name="Heuer A."/>
            <person name="Rast P."/>
            <person name="Oberbeckmann S."/>
            <person name="Bunk B."/>
            <person name="Jeske O."/>
            <person name="Meyerdierks A."/>
            <person name="Storesund J.E."/>
            <person name="Kallscheuer N."/>
            <person name="Luecker S."/>
            <person name="Lage O.M."/>
            <person name="Pohl T."/>
            <person name="Merkel B.J."/>
            <person name="Hornburger P."/>
            <person name="Mueller R.-W."/>
            <person name="Bruemmer F."/>
            <person name="Labrenz M."/>
            <person name="Spormann A.M."/>
            <person name="Op den Camp H."/>
            <person name="Overmann J."/>
            <person name="Amann R."/>
            <person name="Jetten M.S.M."/>
            <person name="Mascher T."/>
            <person name="Medema M.H."/>
            <person name="Devos D.P."/>
            <person name="Kaster A.-K."/>
            <person name="Ovreas L."/>
            <person name="Rohde M."/>
            <person name="Galperin M.Y."/>
            <person name="Jogler C."/>
        </authorList>
    </citation>
    <scope>NUCLEOTIDE SEQUENCE [LARGE SCALE GENOMIC DNA]</scope>
    <source>
        <strain evidence="3 4">Mal4</strain>
    </source>
</reference>
<feature type="coiled-coil region" evidence="1">
    <location>
        <begin position="37"/>
        <end position="78"/>
    </location>
</feature>
<dbReference type="RefSeq" id="WP_145370946.1">
    <property type="nucleotide sequence ID" value="NZ_CP036275.1"/>
</dbReference>